<comment type="subcellular location">
    <subcellularLocation>
        <location evidence="1 7">Cell membrane</location>
        <topology evidence="1 7">Multi-pass membrane protein</topology>
    </subcellularLocation>
</comment>
<dbReference type="SUPFAM" id="SSF161098">
    <property type="entry name" value="MetI-like"/>
    <property type="match status" value="1"/>
</dbReference>
<evidence type="ECO:0000256" key="7">
    <source>
        <dbReference type="RuleBase" id="RU363032"/>
    </source>
</evidence>
<protein>
    <submittedName>
        <fullName evidence="9">Peptide/nickel transport system permease protein</fullName>
    </submittedName>
</protein>
<feature type="transmembrane region" description="Helical" evidence="7">
    <location>
        <begin position="105"/>
        <end position="130"/>
    </location>
</feature>
<dbReference type="CDD" id="cd06261">
    <property type="entry name" value="TM_PBP2"/>
    <property type="match status" value="1"/>
</dbReference>
<evidence type="ECO:0000256" key="5">
    <source>
        <dbReference type="ARBA" id="ARBA00022989"/>
    </source>
</evidence>
<dbReference type="GO" id="GO:0005886">
    <property type="term" value="C:plasma membrane"/>
    <property type="evidence" value="ECO:0007669"/>
    <property type="project" value="UniProtKB-SubCell"/>
</dbReference>
<keyword evidence="5 7" id="KW-1133">Transmembrane helix</keyword>
<feature type="transmembrane region" description="Helical" evidence="7">
    <location>
        <begin position="216"/>
        <end position="236"/>
    </location>
</feature>
<evidence type="ECO:0000313" key="9">
    <source>
        <dbReference type="EMBL" id="SDI16065.1"/>
    </source>
</evidence>
<feature type="transmembrane region" description="Helical" evidence="7">
    <location>
        <begin position="42"/>
        <end position="63"/>
    </location>
</feature>
<gene>
    <name evidence="9" type="ORF">SAMN04515654_102113</name>
</gene>
<evidence type="ECO:0000259" key="8">
    <source>
        <dbReference type="PROSITE" id="PS50928"/>
    </source>
</evidence>
<keyword evidence="2 7" id="KW-0813">Transport</keyword>
<dbReference type="GO" id="GO:0055085">
    <property type="term" value="P:transmembrane transport"/>
    <property type="evidence" value="ECO:0007669"/>
    <property type="project" value="InterPro"/>
</dbReference>
<organism evidence="9 10">
    <name type="scientific">Halanaerobium congolense</name>
    <dbReference type="NCBI Taxonomy" id="54121"/>
    <lineage>
        <taxon>Bacteria</taxon>
        <taxon>Bacillati</taxon>
        <taxon>Bacillota</taxon>
        <taxon>Clostridia</taxon>
        <taxon>Halanaerobiales</taxon>
        <taxon>Halanaerobiaceae</taxon>
        <taxon>Halanaerobium</taxon>
    </lineage>
</organism>
<dbReference type="InterPro" id="IPR035906">
    <property type="entry name" value="MetI-like_sf"/>
</dbReference>
<keyword evidence="4 7" id="KW-0812">Transmembrane</keyword>
<dbReference type="InterPro" id="IPR025966">
    <property type="entry name" value="OppC_N"/>
</dbReference>
<feature type="transmembrane region" description="Helical" evidence="7">
    <location>
        <begin position="272"/>
        <end position="293"/>
    </location>
</feature>
<evidence type="ECO:0000256" key="4">
    <source>
        <dbReference type="ARBA" id="ARBA00022692"/>
    </source>
</evidence>
<evidence type="ECO:0000256" key="3">
    <source>
        <dbReference type="ARBA" id="ARBA00022475"/>
    </source>
</evidence>
<dbReference type="RefSeq" id="WP_089716228.1">
    <property type="nucleotide sequence ID" value="NZ_FNEH01000002.1"/>
</dbReference>
<accession>A0A1G8IAV5</accession>
<dbReference type="InterPro" id="IPR050366">
    <property type="entry name" value="BP-dependent_transpt_permease"/>
</dbReference>
<proteinExistence type="inferred from homology"/>
<dbReference type="InterPro" id="IPR000515">
    <property type="entry name" value="MetI-like"/>
</dbReference>
<evidence type="ECO:0000313" key="10">
    <source>
        <dbReference type="Proteomes" id="UP000198945"/>
    </source>
</evidence>
<dbReference type="AlphaFoldDB" id="A0A1G8IAV5"/>
<dbReference type="PANTHER" id="PTHR43386">
    <property type="entry name" value="OLIGOPEPTIDE TRANSPORT SYSTEM PERMEASE PROTEIN APPC"/>
    <property type="match status" value="1"/>
</dbReference>
<evidence type="ECO:0000256" key="1">
    <source>
        <dbReference type="ARBA" id="ARBA00004651"/>
    </source>
</evidence>
<reference evidence="9 10" key="1">
    <citation type="submission" date="2016-10" db="EMBL/GenBank/DDBJ databases">
        <authorList>
            <person name="de Groot N.N."/>
        </authorList>
    </citation>
    <scope>NUCLEOTIDE SEQUENCE [LARGE SCALE GENOMIC DNA]</scope>
    <source>
        <strain evidence="9 10">WG7</strain>
    </source>
</reference>
<feature type="transmembrane region" description="Helical" evidence="7">
    <location>
        <begin position="167"/>
        <end position="185"/>
    </location>
</feature>
<dbReference type="Pfam" id="PF00528">
    <property type="entry name" value="BPD_transp_1"/>
    <property type="match status" value="1"/>
</dbReference>
<dbReference type="Pfam" id="PF12911">
    <property type="entry name" value="OppC_N"/>
    <property type="match status" value="1"/>
</dbReference>
<evidence type="ECO:0000256" key="6">
    <source>
        <dbReference type="ARBA" id="ARBA00023136"/>
    </source>
</evidence>
<feature type="domain" description="ABC transmembrane type-1" evidence="8">
    <location>
        <begin position="103"/>
        <end position="294"/>
    </location>
</feature>
<dbReference type="Gene3D" id="1.10.3720.10">
    <property type="entry name" value="MetI-like"/>
    <property type="match status" value="1"/>
</dbReference>
<evidence type="ECO:0000256" key="2">
    <source>
        <dbReference type="ARBA" id="ARBA00022448"/>
    </source>
</evidence>
<dbReference type="EMBL" id="FNEH01000002">
    <property type="protein sequence ID" value="SDI16065.1"/>
    <property type="molecule type" value="Genomic_DNA"/>
</dbReference>
<keyword evidence="6 7" id="KW-0472">Membrane</keyword>
<keyword evidence="3" id="KW-1003">Cell membrane</keyword>
<sequence length="307" mass="34201">MGSNRKSKLDRKMDEIRRKEEAGLLGGKEYSRALNKFTNNRLALLGLILFSIILLSSIFAPFISPYEPGTIDVLNRFASPSTSHILGTDQLGRDIFTRILYGGRISILVGLGSALGAAFIGVLIGSYAGYKGGWIDKIFMRISEIFMAFPRMILVLMLVSILGQSLWNLIIIFILTGWGSVYRMVRSQMLSIREEEYVQALRAFGLNDFIIPYKHMLPNAIAPILVNITLSTAMFILQETSLSFLGLGVPLNISTWGNILNVAQDLNILKDYWWIWLPVGLVISTFVLSINFIGDGLRDSTDPSQQG</sequence>
<name>A0A1G8IAV5_9FIRM</name>
<dbReference type="PROSITE" id="PS50928">
    <property type="entry name" value="ABC_TM1"/>
    <property type="match status" value="1"/>
</dbReference>
<feature type="transmembrane region" description="Helical" evidence="7">
    <location>
        <begin position="142"/>
        <end position="161"/>
    </location>
</feature>
<dbReference type="Proteomes" id="UP000198945">
    <property type="component" value="Unassembled WGS sequence"/>
</dbReference>
<dbReference type="PANTHER" id="PTHR43386:SF1">
    <property type="entry name" value="D,D-DIPEPTIDE TRANSPORT SYSTEM PERMEASE PROTEIN DDPC-RELATED"/>
    <property type="match status" value="1"/>
</dbReference>
<comment type="similarity">
    <text evidence="7">Belongs to the binding-protein-dependent transport system permease family.</text>
</comment>